<evidence type="ECO:0000313" key="12">
    <source>
        <dbReference type="Proteomes" id="UP000261620"/>
    </source>
</evidence>
<name>A0A3Q3WH63_MOLML</name>
<feature type="region of interest" description="Disordered" evidence="9">
    <location>
        <begin position="324"/>
        <end position="360"/>
    </location>
</feature>
<feature type="repeat" description="TNFR-Cys" evidence="8">
    <location>
        <begin position="7"/>
        <end position="45"/>
    </location>
</feature>
<evidence type="ECO:0000256" key="9">
    <source>
        <dbReference type="SAM" id="MobiDB-lite"/>
    </source>
</evidence>
<evidence type="ECO:0000256" key="6">
    <source>
        <dbReference type="ARBA" id="ARBA00023157"/>
    </source>
</evidence>
<evidence type="ECO:0000259" key="10">
    <source>
        <dbReference type="PROSITE" id="PS50050"/>
    </source>
</evidence>
<dbReference type="PANTHER" id="PTHR23097:SF90">
    <property type="entry name" value="TUMOR NECROSIS FACTOR RECEPTOR SUPERFAMILY MEMBER 11B"/>
    <property type="match status" value="1"/>
</dbReference>
<keyword evidence="5" id="KW-0677">Repeat</keyword>
<dbReference type="Proteomes" id="UP000261620">
    <property type="component" value="Unplaced"/>
</dbReference>
<dbReference type="PROSITE" id="PS50050">
    <property type="entry name" value="TNFR_NGFR_2"/>
    <property type="match status" value="2"/>
</dbReference>
<dbReference type="Gene3D" id="2.10.50.10">
    <property type="entry name" value="Tumor Necrosis Factor Receptor, subunit A, domain 2"/>
    <property type="match status" value="3"/>
</dbReference>
<comment type="subcellular location">
    <subcellularLocation>
        <location evidence="1">Secreted</location>
    </subcellularLocation>
</comment>
<dbReference type="GO" id="GO:0006915">
    <property type="term" value="P:apoptotic process"/>
    <property type="evidence" value="ECO:0007669"/>
    <property type="project" value="UniProtKB-KW"/>
</dbReference>
<dbReference type="CDD" id="cd00185">
    <property type="entry name" value="TNFRSF"/>
    <property type="match status" value="1"/>
</dbReference>
<proteinExistence type="predicted"/>
<sequence length="437" mass="47328">LVGSDGNCLDSDKEYKSDDSNLCCKKCHPGYRLKQTCSENTETICEPCPADQYMEKMNYYDKCFSCNKCKSAKGLQYVQNCSSRIKSKCGCKPGMYCIMGFDGLHCEACTMYKPCKAGYGVSLAGTANSDVKCKICPDGTFSNKVSYTDPCWPHTNCHGKVVREGNATTDNVCHPEAFTSNKPRLTSTKEPYTETTFTTMSTVTSTASDPKVPGGSTDFKLPRNASEAVFNHSTKSLSPNTASDNTLGMEANIVFPLNMDANGNCETATKLMSLTVTSLEQQSLLEKSETCSDQSKSSNDTLIRTEVCSSYESIHALQSTTTLHSQQSALSEPMSLLSNTDPVPSQTSMSTQSSSQPTSPQIITPLTTTPHVNVNITFHIGNGSGRTPSVMSTDLVQDSQLPFGEEEESFSMPQQEAGKQSVMAVQESGSMREDLSA</sequence>
<evidence type="ECO:0000256" key="5">
    <source>
        <dbReference type="ARBA" id="ARBA00022737"/>
    </source>
</evidence>
<keyword evidence="6 8" id="KW-1015">Disulfide bond</keyword>
<dbReference type="CDD" id="cd15835">
    <property type="entry name" value="TNFRSF1B_teleost"/>
    <property type="match status" value="1"/>
</dbReference>
<evidence type="ECO:0000256" key="2">
    <source>
        <dbReference type="ARBA" id="ARBA00022525"/>
    </source>
</evidence>
<dbReference type="OMA" id="AQNCFSC"/>
<feature type="disulfide bond" evidence="8">
    <location>
        <begin position="8"/>
        <end position="23"/>
    </location>
</feature>
<feature type="disulfide bond" evidence="8">
    <location>
        <begin position="48"/>
        <end position="63"/>
    </location>
</feature>
<feature type="repeat" description="TNFR-Cys" evidence="8">
    <location>
        <begin position="47"/>
        <end position="89"/>
    </location>
</feature>
<evidence type="ECO:0000256" key="8">
    <source>
        <dbReference type="PROSITE-ProRule" id="PRU00206"/>
    </source>
</evidence>
<reference evidence="11" key="2">
    <citation type="submission" date="2025-09" db="UniProtKB">
        <authorList>
            <consortium name="Ensembl"/>
        </authorList>
    </citation>
    <scope>IDENTIFICATION</scope>
</reference>
<dbReference type="STRING" id="94237.ENSMMOP00000014098"/>
<dbReference type="InterPro" id="IPR001368">
    <property type="entry name" value="TNFR/NGFR_Cys_rich_reg"/>
</dbReference>
<dbReference type="InterPro" id="IPR052459">
    <property type="entry name" value="TNFRSF_decoy_receptor"/>
</dbReference>
<feature type="compositionally biased region" description="Low complexity" evidence="9">
    <location>
        <begin position="344"/>
        <end position="360"/>
    </location>
</feature>
<reference evidence="11" key="1">
    <citation type="submission" date="2025-08" db="UniProtKB">
        <authorList>
            <consortium name="Ensembl"/>
        </authorList>
    </citation>
    <scope>IDENTIFICATION</scope>
</reference>
<evidence type="ECO:0000256" key="4">
    <source>
        <dbReference type="ARBA" id="ARBA00022729"/>
    </source>
</evidence>
<protein>
    <recommendedName>
        <fullName evidence="10">TNFR-Cys domain-containing protein</fullName>
    </recommendedName>
</protein>
<evidence type="ECO:0000256" key="1">
    <source>
        <dbReference type="ARBA" id="ARBA00004613"/>
    </source>
</evidence>
<keyword evidence="2" id="KW-0964">Secreted</keyword>
<evidence type="ECO:0000256" key="7">
    <source>
        <dbReference type="ARBA" id="ARBA00023180"/>
    </source>
</evidence>
<evidence type="ECO:0000313" key="11">
    <source>
        <dbReference type="Ensembl" id="ENSMMOP00000014098.1"/>
    </source>
</evidence>
<feature type="domain" description="TNFR-Cys" evidence="10">
    <location>
        <begin position="7"/>
        <end position="45"/>
    </location>
</feature>
<keyword evidence="12" id="KW-1185">Reference proteome</keyword>
<dbReference type="AlphaFoldDB" id="A0A3Q3WH63"/>
<dbReference type="PANTHER" id="PTHR23097">
    <property type="entry name" value="TUMOR NECROSIS FACTOR RECEPTOR SUPERFAMILY MEMBER"/>
    <property type="match status" value="1"/>
</dbReference>
<feature type="disulfide bond" evidence="8">
    <location>
        <begin position="24"/>
        <end position="37"/>
    </location>
</feature>
<keyword evidence="4" id="KW-0732">Signal</keyword>
<dbReference type="GO" id="GO:0005576">
    <property type="term" value="C:extracellular region"/>
    <property type="evidence" value="ECO:0007669"/>
    <property type="project" value="UniProtKB-SubCell"/>
</dbReference>
<organism evidence="11 12">
    <name type="scientific">Mola mola</name>
    <name type="common">Ocean sunfish</name>
    <name type="synonym">Tetraodon mola</name>
    <dbReference type="NCBI Taxonomy" id="94237"/>
    <lineage>
        <taxon>Eukaryota</taxon>
        <taxon>Metazoa</taxon>
        <taxon>Chordata</taxon>
        <taxon>Craniata</taxon>
        <taxon>Vertebrata</taxon>
        <taxon>Euteleostomi</taxon>
        <taxon>Actinopterygii</taxon>
        <taxon>Neopterygii</taxon>
        <taxon>Teleostei</taxon>
        <taxon>Neoteleostei</taxon>
        <taxon>Acanthomorphata</taxon>
        <taxon>Eupercaria</taxon>
        <taxon>Tetraodontiformes</taxon>
        <taxon>Molidae</taxon>
        <taxon>Mola</taxon>
    </lineage>
</organism>
<feature type="region of interest" description="Disordered" evidence="9">
    <location>
        <begin position="200"/>
        <end position="220"/>
    </location>
</feature>
<accession>A0A3Q3WH63</accession>
<dbReference type="SMART" id="SM00208">
    <property type="entry name" value="TNFR"/>
    <property type="match status" value="4"/>
</dbReference>
<dbReference type="Pfam" id="PF00020">
    <property type="entry name" value="TNFR_c6"/>
    <property type="match status" value="1"/>
</dbReference>
<dbReference type="PROSITE" id="PS00652">
    <property type="entry name" value="TNFR_NGFR_1"/>
    <property type="match status" value="1"/>
</dbReference>
<keyword evidence="7" id="KW-0325">Glycoprotein</keyword>
<comment type="caution">
    <text evidence="8">Lacks conserved residue(s) required for the propagation of feature annotation.</text>
</comment>
<feature type="disulfide bond" evidence="8">
    <location>
        <begin position="27"/>
        <end position="45"/>
    </location>
</feature>
<evidence type="ECO:0000256" key="3">
    <source>
        <dbReference type="ARBA" id="ARBA00022703"/>
    </source>
</evidence>
<keyword evidence="3" id="KW-0053">Apoptosis</keyword>
<dbReference type="SUPFAM" id="SSF57586">
    <property type="entry name" value="TNF receptor-like"/>
    <property type="match status" value="2"/>
</dbReference>
<feature type="domain" description="TNFR-Cys" evidence="10">
    <location>
        <begin position="47"/>
        <end position="89"/>
    </location>
</feature>
<dbReference type="Ensembl" id="ENSMMOT00000014326.1">
    <property type="protein sequence ID" value="ENSMMOP00000014098.1"/>
    <property type="gene ID" value="ENSMMOG00000010792.1"/>
</dbReference>
<feature type="compositionally biased region" description="Polar residues" evidence="9">
    <location>
        <begin position="324"/>
        <end position="343"/>
    </location>
</feature>
<feature type="region of interest" description="Disordered" evidence="9">
    <location>
        <begin position="401"/>
        <end position="437"/>
    </location>
</feature>